<dbReference type="InterPro" id="IPR003838">
    <property type="entry name" value="ABC3_permease_C"/>
</dbReference>
<feature type="domain" description="ABC3 transporter permease C-terminal" evidence="8">
    <location>
        <begin position="771"/>
        <end position="893"/>
    </location>
</feature>
<evidence type="ECO:0000256" key="2">
    <source>
        <dbReference type="ARBA" id="ARBA00022475"/>
    </source>
</evidence>
<sequence length="903" mass="92843">MRLLLKQWAAFRGALIALAVVVLVATFAVTAWPRAVTGLLTRDVQYRVDAPPAGITAVQTSVHALPAPVDGSLVGGSGGWVWDYFGSTLEGTYRSMSQPLRSALQAPQWTARTAPLATSGPRAATQYQLQLEAFAQLREEARLIKGTWPAAYEPHLRPAPADVGSLPAGVVYPSRMVPTTAPIEIVMTADSATAMSFAVGDTRPLSMGLSAQPVKLVGIVEPRDPSSPYWELQFQRAHPSDVQLGDAGSRITATAWLDPAPWGRMQFSFTSDALGWFGARAEAITWPNLASVRAQLAAFLSSSHEGTGGWVLLRYTTQFDEVLAGLQSGGASLQTLLILLATAPLGAAVAVLVLGAELLVDRRRAVLTLLSARGASAWWIRSRMAIEGLVAAIPAAVVGAVAAVLVTSGPVDAAAVAGAASCAVLPAVILAALARPAERAPRPRRRRWRWVLEVLVLAATAVAVFALVERGVRPDGVDPLLVLTPLLITLSAAVVVLRLYPLPLRALHGALRRGRGAIGLIGASRSVRGIRTSLIPVLVVLVGVATAVFSAVAFQTERAGVTQAALAHAGADVSVGDDGLTTAQAAGIRAVAGVSEVGVIRSAGYAGISNGGGSDFVEVLVADTARLSQIQAGLPEDVRVPDLTHTVDGKTPIVVGNWEEATGPGDVTLTTDAETTARIVSATTSLGAAAPNSAWILVDAAHVPDGLDEPAPSGALVALDSAHARGEDAVTATAAIAKIVGSGATIDSAAAQAEVIRAAPAVAGVETALLIATALGAALAVMALVLTLVTGARERLRLVGTLRTLGFDRRQTTGLVVWEVAPILATGLVGGLVAGLLLPFAVLVPLDLSSLTGGAQPPIAGDPMTISLVLAVFVVVVAAAVALAVWIASTRSPASVLRVGEEE</sequence>
<dbReference type="Pfam" id="PF02687">
    <property type="entry name" value="FtsX"/>
    <property type="match status" value="1"/>
</dbReference>
<evidence type="ECO:0000256" key="3">
    <source>
        <dbReference type="ARBA" id="ARBA00022692"/>
    </source>
</evidence>
<comment type="subcellular location">
    <subcellularLocation>
        <location evidence="1">Cell membrane</location>
        <topology evidence="1">Multi-pass membrane protein</topology>
    </subcellularLocation>
</comment>
<feature type="transmembrane region" description="Helical" evidence="7">
    <location>
        <begin position="866"/>
        <end position="888"/>
    </location>
</feature>
<evidence type="ECO:0000313" key="10">
    <source>
        <dbReference type="Proteomes" id="UP001323798"/>
    </source>
</evidence>
<evidence type="ECO:0000256" key="5">
    <source>
        <dbReference type="ARBA" id="ARBA00023136"/>
    </source>
</evidence>
<accession>A0ABZ0SRT0</accession>
<feature type="transmembrane region" description="Helical" evidence="7">
    <location>
        <begin position="450"/>
        <end position="468"/>
    </location>
</feature>
<proteinExistence type="inferred from homology"/>
<feature type="transmembrane region" description="Helical" evidence="7">
    <location>
        <begin position="336"/>
        <end position="360"/>
    </location>
</feature>
<evidence type="ECO:0000256" key="7">
    <source>
        <dbReference type="SAM" id="Phobius"/>
    </source>
</evidence>
<dbReference type="PANTHER" id="PTHR30572:SF4">
    <property type="entry name" value="ABC TRANSPORTER PERMEASE YTRF"/>
    <property type="match status" value="1"/>
</dbReference>
<dbReference type="EMBL" id="CP139368">
    <property type="protein sequence ID" value="WPR90046.1"/>
    <property type="molecule type" value="Genomic_DNA"/>
</dbReference>
<organism evidence="9 10">
    <name type="scientific">Microbacterium rhizosphaerae</name>
    <dbReference type="NCBI Taxonomy" id="1678237"/>
    <lineage>
        <taxon>Bacteria</taxon>
        <taxon>Bacillati</taxon>
        <taxon>Actinomycetota</taxon>
        <taxon>Actinomycetes</taxon>
        <taxon>Micrococcales</taxon>
        <taxon>Microbacteriaceae</taxon>
        <taxon>Microbacterium</taxon>
    </lineage>
</organism>
<dbReference type="RefSeq" id="WP_320942760.1">
    <property type="nucleotide sequence ID" value="NZ_BAABEU010000003.1"/>
</dbReference>
<evidence type="ECO:0000259" key="8">
    <source>
        <dbReference type="Pfam" id="PF02687"/>
    </source>
</evidence>
<reference evidence="9 10" key="1">
    <citation type="submission" date="2023-11" db="EMBL/GenBank/DDBJ databases">
        <title>Genome sequence of Microbacterium rhizosphaerae KACC 19337.</title>
        <authorList>
            <person name="Choi H."/>
            <person name="Kim S."/>
            <person name="Kim Y."/>
            <person name="Kwon S.-W."/>
            <person name="Heo J."/>
        </authorList>
    </citation>
    <scope>NUCLEOTIDE SEQUENCE [LARGE SCALE GENOMIC DNA]</scope>
    <source>
        <strain evidence="9 10">KACC 19337</strain>
    </source>
</reference>
<keyword evidence="5 7" id="KW-0472">Membrane</keyword>
<evidence type="ECO:0000313" key="9">
    <source>
        <dbReference type="EMBL" id="WPR90046.1"/>
    </source>
</evidence>
<keyword evidence="10" id="KW-1185">Reference proteome</keyword>
<dbReference type="InterPro" id="IPR050250">
    <property type="entry name" value="Macrolide_Exporter_MacB"/>
</dbReference>
<comment type="similarity">
    <text evidence="6">Belongs to the ABC-4 integral membrane protein family.</text>
</comment>
<evidence type="ECO:0000256" key="1">
    <source>
        <dbReference type="ARBA" id="ARBA00004651"/>
    </source>
</evidence>
<dbReference type="Proteomes" id="UP001323798">
    <property type="component" value="Chromosome"/>
</dbReference>
<feature type="transmembrane region" description="Helical" evidence="7">
    <location>
        <begin position="413"/>
        <end position="434"/>
    </location>
</feature>
<feature type="transmembrane region" description="Helical" evidence="7">
    <location>
        <begin position="388"/>
        <end position="407"/>
    </location>
</feature>
<evidence type="ECO:0000256" key="6">
    <source>
        <dbReference type="ARBA" id="ARBA00038076"/>
    </source>
</evidence>
<feature type="transmembrane region" description="Helical" evidence="7">
    <location>
        <begin position="534"/>
        <end position="554"/>
    </location>
</feature>
<evidence type="ECO:0000256" key="4">
    <source>
        <dbReference type="ARBA" id="ARBA00022989"/>
    </source>
</evidence>
<feature type="transmembrane region" description="Helical" evidence="7">
    <location>
        <begin position="768"/>
        <end position="792"/>
    </location>
</feature>
<feature type="transmembrane region" description="Helical" evidence="7">
    <location>
        <begin position="480"/>
        <end position="500"/>
    </location>
</feature>
<gene>
    <name evidence="9" type="ORF">SM116_01795</name>
</gene>
<keyword evidence="3 7" id="KW-0812">Transmembrane</keyword>
<keyword evidence="2" id="KW-1003">Cell membrane</keyword>
<dbReference type="PANTHER" id="PTHR30572">
    <property type="entry name" value="MEMBRANE COMPONENT OF TRANSPORTER-RELATED"/>
    <property type="match status" value="1"/>
</dbReference>
<feature type="transmembrane region" description="Helical" evidence="7">
    <location>
        <begin position="813"/>
        <end position="846"/>
    </location>
</feature>
<name>A0ABZ0SRT0_9MICO</name>
<keyword evidence="4 7" id="KW-1133">Transmembrane helix</keyword>
<protein>
    <submittedName>
        <fullName evidence="9">FtsX-like permease family protein</fullName>
    </submittedName>
</protein>